<sequence length="94" mass="10537">MIVSQEPVVEIVRRIVDKQLNLSAHGYELDADDDLWNMGMTSLTCMGLMLTVEDTFQIELPEEALREGTFRTVGTITAAVEAARSAHEKSERRV</sequence>
<reference evidence="2 3" key="1">
    <citation type="submission" date="2020-07" db="EMBL/GenBank/DDBJ databases">
        <title>Sequencing the genomes of 1000 actinobacteria strains.</title>
        <authorList>
            <person name="Klenk H.-P."/>
        </authorList>
    </citation>
    <scope>NUCLEOTIDE SEQUENCE [LARGE SCALE GENOMIC DNA]</scope>
    <source>
        <strain evidence="2 3">DSM 45763</strain>
    </source>
</reference>
<comment type="caution">
    <text evidence="2">The sequence shown here is derived from an EMBL/GenBank/DDBJ whole genome shotgun (WGS) entry which is preliminary data.</text>
</comment>
<dbReference type="InterPro" id="IPR009081">
    <property type="entry name" value="PP-bd_ACP"/>
</dbReference>
<evidence type="ECO:0000313" key="3">
    <source>
        <dbReference type="Proteomes" id="UP000576393"/>
    </source>
</evidence>
<dbReference type="Pfam" id="PF00550">
    <property type="entry name" value="PP-binding"/>
    <property type="match status" value="1"/>
</dbReference>
<dbReference type="AlphaFoldDB" id="A0A852V4A9"/>
<dbReference type="PROSITE" id="PS50075">
    <property type="entry name" value="CARRIER"/>
    <property type="match status" value="1"/>
</dbReference>
<dbReference type="SUPFAM" id="SSF47336">
    <property type="entry name" value="ACP-like"/>
    <property type="match status" value="1"/>
</dbReference>
<dbReference type="InterPro" id="IPR036736">
    <property type="entry name" value="ACP-like_sf"/>
</dbReference>
<evidence type="ECO:0000313" key="2">
    <source>
        <dbReference type="EMBL" id="NYF43299.1"/>
    </source>
</evidence>
<protein>
    <submittedName>
        <fullName evidence="2">Acyl carrier protein</fullName>
    </submittedName>
</protein>
<dbReference type="Proteomes" id="UP000576393">
    <property type="component" value="Unassembled WGS sequence"/>
</dbReference>
<dbReference type="RefSeq" id="WP_179826745.1">
    <property type="nucleotide sequence ID" value="NZ_JACCCO010000003.1"/>
</dbReference>
<keyword evidence="3" id="KW-1185">Reference proteome</keyword>
<dbReference type="Gene3D" id="1.10.1200.10">
    <property type="entry name" value="ACP-like"/>
    <property type="match status" value="1"/>
</dbReference>
<proteinExistence type="predicted"/>
<dbReference type="EMBL" id="JACCCO010000003">
    <property type="protein sequence ID" value="NYF43299.1"/>
    <property type="molecule type" value="Genomic_DNA"/>
</dbReference>
<evidence type="ECO:0000259" key="1">
    <source>
        <dbReference type="PROSITE" id="PS50075"/>
    </source>
</evidence>
<accession>A0A852V4A9</accession>
<organism evidence="2 3">
    <name type="scientific">Streptosporangium sandarakinum</name>
    <dbReference type="NCBI Taxonomy" id="1260955"/>
    <lineage>
        <taxon>Bacteria</taxon>
        <taxon>Bacillati</taxon>
        <taxon>Actinomycetota</taxon>
        <taxon>Actinomycetes</taxon>
        <taxon>Streptosporangiales</taxon>
        <taxon>Streptosporangiaceae</taxon>
        <taxon>Streptosporangium</taxon>
    </lineage>
</organism>
<gene>
    <name evidence="2" type="ORF">HDA43_005526</name>
</gene>
<name>A0A852V4A9_9ACTN</name>
<feature type="domain" description="Carrier" evidence="1">
    <location>
        <begin position="6"/>
        <end position="84"/>
    </location>
</feature>